<feature type="domain" description="Ionotropic glutamate receptor C-terminal" evidence="21">
    <location>
        <begin position="423"/>
        <end position="793"/>
    </location>
</feature>
<evidence type="ECO:0000256" key="6">
    <source>
        <dbReference type="ARBA" id="ARBA00023018"/>
    </source>
</evidence>
<proteinExistence type="inferred from homology"/>
<dbReference type="InParanoid" id="A0A1W4WXN9"/>
<feature type="transmembrane region" description="Helical" evidence="19">
    <location>
        <begin position="553"/>
        <end position="571"/>
    </location>
</feature>
<dbReference type="OrthoDB" id="5984008at2759"/>
<evidence type="ECO:0000256" key="10">
    <source>
        <dbReference type="ARBA" id="ARBA00023180"/>
    </source>
</evidence>
<evidence type="ECO:0000256" key="2">
    <source>
        <dbReference type="ARBA" id="ARBA00022448"/>
    </source>
</evidence>
<organism evidence="23 24">
    <name type="scientific">Agrilus planipennis</name>
    <name type="common">Emerald ash borer</name>
    <name type="synonym">Agrilus marcopoli</name>
    <dbReference type="NCBI Taxonomy" id="224129"/>
    <lineage>
        <taxon>Eukaryota</taxon>
        <taxon>Metazoa</taxon>
        <taxon>Ecdysozoa</taxon>
        <taxon>Arthropoda</taxon>
        <taxon>Hexapoda</taxon>
        <taxon>Insecta</taxon>
        <taxon>Pterygota</taxon>
        <taxon>Neoptera</taxon>
        <taxon>Endopterygota</taxon>
        <taxon>Coleoptera</taxon>
        <taxon>Polyphaga</taxon>
        <taxon>Elateriformia</taxon>
        <taxon>Buprestoidea</taxon>
        <taxon>Buprestidae</taxon>
        <taxon>Agrilinae</taxon>
        <taxon>Agrilus</taxon>
    </lineage>
</organism>
<feature type="chain" id="PRO_5010707118" evidence="20">
    <location>
        <begin position="22"/>
        <end position="909"/>
    </location>
</feature>
<dbReference type="InterPro" id="IPR001828">
    <property type="entry name" value="ANF_lig-bd_rcpt"/>
</dbReference>
<keyword evidence="7" id="KW-0406">Ion transport</keyword>
<dbReference type="Pfam" id="PF00060">
    <property type="entry name" value="Lig_chan"/>
    <property type="match status" value="1"/>
</dbReference>
<keyword evidence="9" id="KW-0675">Receptor</keyword>
<name>A0A1W4WXN9_AGRPL</name>
<dbReference type="SUPFAM" id="SSF53822">
    <property type="entry name" value="Periplasmic binding protein-like I"/>
    <property type="match status" value="1"/>
</dbReference>
<dbReference type="Gene3D" id="3.40.50.2300">
    <property type="match status" value="2"/>
</dbReference>
<dbReference type="InterPro" id="IPR028082">
    <property type="entry name" value="Peripla_BP_I"/>
</dbReference>
<evidence type="ECO:0000256" key="8">
    <source>
        <dbReference type="ARBA" id="ARBA00023136"/>
    </source>
</evidence>
<dbReference type="GO" id="GO:0038023">
    <property type="term" value="F:signaling receptor activity"/>
    <property type="evidence" value="ECO:0007669"/>
    <property type="project" value="InterPro"/>
</dbReference>
<dbReference type="Proteomes" id="UP000192223">
    <property type="component" value="Unplaced"/>
</dbReference>
<evidence type="ECO:0000313" key="23">
    <source>
        <dbReference type="Proteomes" id="UP000192223"/>
    </source>
</evidence>
<feature type="transmembrane region" description="Helical" evidence="19">
    <location>
        <begin position="629"/>
        <end position="651"/>
    </location>
</feature>
<dbReference type="FunFam" id="1.10.287.70:FF:000010">
    <property type="entry name" value="Putative glutamate receptor ionotropic kainate 1"/>
    <property type="match status" value="1"/>
</dbReference>
<evidence type="ECO:0000259" key="21">
    <source>
        <dbReference type="SMART" id="SM00079"/>
    </source>
</evidence>
<comment type="subcellular location">
    <subcellularLocation>
        <location evidence="14">Postsynaptic cell membrane</location>
        <topology evidence="14">Multi-pass membrane protein</topology>
    </subcellularLocation>
</comment>
<evidence type="ECO:0000256" key="9">
    <source>
        <dbReference type="ARBA" id="ARBA00023170"/>
    </source>
</evidence>
<keyword evidence="8 19" id="KW-0472">Membrane</keyword>
<keyword evidence="20" id="KW-0732">Signal</keyword>
<keyword evidence="10" id="KW-0325">Glycoprotein</keyword>
<evidence type="ECO:0000256" key="11">
    <source>
        <dbReference type="ARBA" id="ARBA00023257"/>
    </source>
</evidence>
<feature type="site" description="Interaction with the cone snail toxin Con-ikot-ikot" evidence="16">
    <location>
        <position position="776"/>
    </location>
</feature>
<keyword evidence="12" id="KW-1071">Ligand-gated ion channel</keyword>
<comment type="similarity">
    <text evidence="1">Belongs to the glutamate-gated ion channel (TC 1.A.10.1) family.</text>
</comment>
<evidence type="ECO:0000256" key="7">
    <source>
        <dbReference type="ARBA" id="ARBA00023065"/>
    </source>
</evidence>
<dbReference type="CDD" id="cd06382">
    <property type="entry name" value="PBP1_iGluR_Kainate"/>
    <property type="match status" value="1"/>
</dbReference>
<evidence type="ECO:0000313" key="24">
    <source>
        <dbReference type="RefSeq" id="XP_018324825.1"/>
    </source>
</evidence>
<dbReference type="FunFam" id="3.40.190.10:FF:000178">
    <property type="entry name" value="Glutamate receptor subunit"/>
    <property type="match status" value="1"/>
</dbReference>
<feature type="binding site" evidence="15">
    <location>
        <position position="730"/>
    </location>
    <ligand>
        <name>L-glutamate</name>
        <dbReference type="ChEBI" id="CHEBI:29985"/>
    </ligand>
</feature>
<dbReference type="SMART" id="SM00918">
    <property type="entry name" value="Lig_chan-Glu_bd"/>
    <property type="match status" value="1"/>
</dbReference>
<keyword evidence="6" id="KW-0770">Synapse</keyword>
<feature type="disulfide bond" evidence="17">
    <location>
        <begin position="742"/>
        <end position="798"/>
    </location>
</feature>
<evidence type="ECO:0000256" key="1">
    <source>
        <dbReference type="ARBA" id="ARBA00008685"/>
    </source>
</evidence>
<keyword evidence="13" id="KW-0407">Ion channel</keyword>
<dbReference type="Gene3D" id="3.40.190.10">
    <property type="entry name" value="Periplasmic binding protein-like II"/>
    <property type="match status" value="2"/>
</dbReference>
<keyword evidence="17" id="KW-1015">Disulfide bond</keyword>
<dbReference type="InterPro" id="IPR015683">
    <property type="entry name" value="Ionotropic_Glu_rcpt"/>
</dbReference>
<dbReference type="RefSeq" id="XP_018324825.1">
    <property type="nucleotide sequence ID" value="XM_018469323.1"/>
</dbReference>
<feature type="binding site" evidence="15">
    <location>
        <position position="508"/>
    </location>
    <ligand>
        <name>L-glutamate</name>
        <dbReference type="ChEBI" id="CHEBI:29985"/>
    </ligand>
</feature>
<dbReference type="FunFam" id="3.40.190.10:FF:000061">
    <property type="entry name" value="Glutamate receptor, ionotropic kainate"/>
    <property type="match status" value="1"/>
</dbReference>
<dbReference type="Gene3D" id="1.10.287.70">
    <property type="match status" value="1"/>
</dbReference>
<evidence type="ECO:0000256" key="12">
    <source>
        <dbReference type="ARBA" id="ARBA00023286"/>
    </source>
</evidence>
<dbReference type="InterPro" id="IPR001508">
    <property type="entry name" value="Iono_Glu_rcpt_met"/>
</dbReference>
<evidence type="ECO:0000256" key="13">
    <source>
        <dbReference type="ARBA" id="ARBA00023303"/>
    </source>
</evidence>
<dbReference type="InterPro" id="IPR001320">
    <property type="entry name" value="Iontro_rcpt_C"/>
</dbReference>
<feature type="binding site" evidence="15">
    <location>
        <position position="513"/>
    </location>
    <ligand>
        <name>L-glutamate</name>
        <dbReference type="ChEBI" id="CHEBI:29985"/>
    </ligand>
</feature>
<feature type="signal peptide" evidence="20">
    <location>
        <begin position="1"/>
        <end position="21"/>
    </location>
</feature>
<feature type="transmembrane region" description="Helical" evidence="19">
    <location>
        <begin position="818"/>
        <end position="842"/>
    </location>
</feature>
<gene>
    <name evidence="24" type="primary">LOC108736762</name>
</gene>
<sequence>MFPRVSFYCIFLFVFFIESKCQEDEEEDPNQNIVRIGALFEVDNEEKQLALNLSVQFVLTQGLLPNYQLETLFEVTKPDHPFAALSSACNLLKGGALGIIGPPSEENANAVQSLCDFKEIALIQTRWDAEQQRDLTSLNLYPYPPVLARVFVDIVEAWEWKSFTILYENKEGLFRISELLRMYNSSGHTIVVRQLDNDNSGDYRSTLKEVLKSGQTHFIIDCSIDNLNEVLIQAQQVGLISSRFNFIITNLDLHTIDLEPFKYAEANITGVRLLNPENSLVKVISTAIHNHNSQENSEPPPGWTVQLDVALIIDAVGMFSAALNQIVGMENVKFKAFDCETEDNSMFGLNIITYMKTLTFEGLSGIIKFDNKGFRSDFSLDVVELNQDGLIKIGDWNSTEGLKISRVYPEAIPTNELSLRNRTFVVITALTAPYAMMKKSEPKLTGNDQYEGFGIDLIKELALMEGFSYEFKIREDKANGQKQPNGEWTGMIGEVLSKSADLAIVDLTITAERVEAVDFTSPFMTLGVSILYRKPTKAPPSFFSFASPFGNDVWITLSGAYLCVSLALFITGRLSPSEWNNPFPCIEEPKYLLNQFSLRNSFWFTIGSLMQQGSEIAPIAISTRMVAGVWWFFTLIMVSSYTANLAAFLTADTPLTEFSSVKELAEKAERSGIKYGAKAGGATAKFFETSENPYYKKIWEYMASHPEDMPKENIDGVERAEREKYAFFMESTSIEYEIQRHCNLSQVGGKLDEKGYGIAMRKNSSYRHILSTAVLKLQESGKITELKRKWWEERGAQCTGEEASQEAPPLDLVNVSGIFWVTVAGTVLAFVFVCIEMVLYVFRVSLRYKVSFLHELRQEIKHCFAFDSSTKPVRQKLMPTPEEESEKCPENGDNKINSEYGFKPEIMRE</sequence>
<evidence type="ECO:0000256" key="20">
    <source>
        <dbReference type="SAM" id="SignalP"/>
    </source>
</evidence>
<feature type="domain" description="Ionotropic glutamate receptor L-glutamate and glycine-binding" evidence="22">
    <location>
        <begin position="433"/>
        <end position="497"/>
    </location>
</feature>
<evidence type="ECO:0000256" key="17">
    <source>
        <dbReference type="PIRSR" id="PIRSR601508-3"/>
    </source>
</evidence>
<evidence type="ECO:0000256" key="19">
    <source>
        <dbReference type="SAM" id="Phobius"/>
    </source>
</evidence>
<dbReference type="PRINTS" id="PR00177">
    <property type="entry name" value="NMDARECEPTOR"/>
</dbReference>
<dbReference type="STRING" id="224129.A0A1W4WXN9"/>
<dbReference type="GO" id="GO:0045211">
    <property type="term" value="C:postsynaptic membrane"/>
    <property type="evidence" value="ECO:0007669"/>
    <property type="project" value="UniProtKB-SubCell"/>
</dbReference>
<dbReference type="GeneID" id="108736762"/>
<evidence type="ECO:0000259" key="22">
    <source>
        <dbReference type="SMART" id="SM00918"/>
    </source>
</evidence>
<feature type="disulfide bond" evidence="17">
    <location>
        <begin position="89"/>
        <end position="339"/>
    </location>
</feature>
<keyword evidence="4 19" id="KW-0812">Transmembrane</keyword>
<dbReference type="PANTHER" id="PTHR18966">
    <property type="entry name" value="IONOTROPIC GLUTAMATE RECEPTOR"/>
    <property type="match status" value="1"/>
</dbReference>
<dbReference type="InterPro" id="IPR019594">
    <property type="entry name" value="Glu/Gly-bd"/>
</dbReference>
<evidence type="ECO:0000256" key="5">
    <source>
        <dbReference type="ARBA" id="ARBA00022989"/>
    </source>
</evidence>
<dbReference type="SMART" id="SM00079">
    <property type="entry name" value="PBPe"/>
    <property type="match status" value="1"/>
</dbReference>
<accession>A0A1W4WXN9</accession>
<evidence type="ECO:0000256" key="18">
    <source>
        <dbReference type="SAM" id="MobiDB-lite"/>
    </source>
</evidence>
<dbReference type="AlphaFoldDB" id="A0A1W4WXN9"/>
<dbReference type="GO" id="GO:0015276">
    <property type="term" value="F:ligand-gated monoatomic ion channel activity"/>
    <property type="evidence" value="ECO:0007669"/>
    <property type="project" value="InterPro"/>
</dbReference>
<keyword evidence="5 19" id="KW-1133">Transmembrane helix</keyword>
<feature type="region of interest" description="Disordered" evidence="18">
    <location>
        <begin position="875"/>
        <end position="909"/>
    </location>
</feature>
<evidence type="ECO:0000256" key="14">
    <source>
        <dbReference type="ARBA" id="ARBA00034104"/>
    </source>
</evidence>
<keyword evidence="23" id="KW-1185">Reference proteome</keyword>
<keyword evidence="11" id="KW-0628">Postsynaptic cell membrane</keyword>
<dbReference type="Pfam" id="PF10613">
    <property type="entry name" value="Lig_chan-Glu_bd"/>
    <property type="match status" value="1"/>
</dbReference>
<feature type="binding site" evidence="15">
    <location>
        <position position="683"/>
    </location>
    <ligand>
        <name>L-glutamate</name>
        <dbReference type="ChEBI" id="CHEBI:29985"/>
    </ligand>
</feature>
<dbReference type="Pfam" id="PF01094">
    <property type="entry name" value="ANF_receptor"/>
    <property type="match status" value="1"/>
</dbReference>
<evidence type="ECO:0000256" key="16">
    <source>
        <dbReference type="PIRSR" id="PIRSR601508-2"/>
    </source>
</evidence>
<evidence type="ECO:0000256" key="15">
    <source>
        <dbReference type="PIRSR" id="PIRSR601508-1"/>
    </source>
</evidence>
<evidence type="ECO:0000256" key="4">
    <source>
        <dbReference type="ARBA" id="ARBA00022692"/>
    </source>
</evidence>
<protein>
    <submittedName>
        <fullName evidence="24">Glutamate receptor ionotropic, kainate 2-like</fullName>
    </submittedName>
</protein>
<dbReference type="SUPFAM" id="SSF53850">
    <property type="entry name" value="Periplasmic binding protein-like II"/>
    <property type="match status" value="1"/>
</dbReference>
<keyword evidence="2" id="KW-0813">Transport</keyword>
<keyword evidence="3" id="KW-1003">Cell membrane</keyword>
<reference evidence="24" key="1">
    <citation type="submission" date="2025-08" db="UniProtKB">
        <authorList>
            <consortium name="RefSeq"/>
        </authorList>
    </citation>
    <scope>IDENTIFICATION</scope>
    <source>
        <tissue evidence="24">Entire body</tissue>
    </source>
</reference>
<dbReference type="KEGG" id="apln:108736762"/>
<evidence type="ECO:0000256" key="3">
    <source>
        <dbReference type="ARBA" id="ARBA00022475"/>
    </source>
</evidence>